<protein>
    <recommendedName>
        <fullName evidence="4">Outer membrane beta-barrel protein</fullName>
    </recommendedName>
</protein>
<evidence type="ECO:0000256" key="1">
    <source>
        <dbReference type="SAM" id="SignalP"/>
    </source>
</evidence>
<dbReference type="Gene3D" id="2.40.160.20">
    <property type="match status" value="1"/>
</dbReference>
<dbReference type="InterPro" id="IPR011250">
    <property type="entry name" value="OMP/PagP_B-barrel"/>
</dbReference>
<evidence type="ECO:0000313" key="2">
    <source>
        <dbReference type="EMBL" id="MFD2933776.1"/>
    </source>
</evidence>
<keyword evidence="3" id="KW-1185">Reference proteome</keyword>
<dbReference type="Proteomes" id="UP001597512">
    <property type="component" value="Unassembled WGS sequence"/>
</dbReference>
<sequence>MKHILFLLLTLGAFSVTAQEYKPFKVNVSLGYAKALASGISGGVLLAVEPKYGVSDHFDVGLRLESAFIARGVTYNGNTTTGDAVAFGSYLLTGTYLIGTGSIRPFIGVGAGIFTIASGGTITVIDNQTPKDVSFVSETKFGAMIRAGIKAGHFVAGVEYNAVPTTSTKLTNTTIDSKNAYLGIKIGFDIGGGRK</sequence>
<gene>
    <name evidence="2" type="ORF">ACFS25_08270</name>
</gene>
<accession>A0ABW6AEP5</accession>
<keyword evidence="1" id="KW-0732">Signal</keyword>
<feature type="signal peptide" evidence="1">
    <location>
        <begin position="1"/>
        <end position="18"/>
    </location>
</feature>
<feature type="chain" id="PRO_5046952403" description="Outer membrane beta-barrel protein" evidence="1">
    <location>
        <begin position="19"/>
        <end position="195"/>
    </location>
</feature>
<name>A0ABW6AEP5_9BACT</name>
<comment type="caution">
    <text evidence="2">The sequence shown here is derived from an EMBL/GenBank/DDBJ whole genome shotgun (WGS) entry which is preliminary data.</text>
</comment>
<proteinExistence type="predicted"/>
<evidence type="ECO:0008006" key="4">
    <source>
        <dbReference type="Google" id="ProtNLM"/>
    </source>
</evidence>
<dbReference type="RefSeq" id="WP_381498524.1">
    <property type="nucleotide sequence ID" value="NZ_JBHUOM010000002.1"/>
</dbReference>
<dbReference type="SUPFAM" id="SSF56925">
    <property type="entry name" value="OMPA-like"/>
    <property type="match status" value="1"/>
</dbReference>
<dbReference type="EMBL" id="JBHUOM010000002">
    <property type="protein sequence ID" value="MFD2933776.1"/>
    <property type="molecule type" value="Genomic_DNA"/>
</dbReference>
<reference evidence="3" key="1">
    <citation type="journal article" date="2019" name="Int. J. Syst. Evol. Microbiol.">
        <title>The Global Catalogue of Microorganisms (GCM) 10K type strain sequencing project: providing services to taxonomists for standard genome sequencing and annotation.</title>
        <authorList>
            <consortium name="The Broad Institute Genomics Platform"/>
            <consortium name="The Broad Institute Genome Sequencing Center for Infectious Disease"/>
            <person name="Wu L."/>
            <person name="Ma J."/>
        </authorList>
    </citation>
    <scope>NUCLEOTIDE SEQUENCE [LARGE SCALE GENOMIC DNA]</scope>
    <source>
        <strain evidence="3">KCTC 52490</strain>
    </source>
</reference>
<organism evidence="2 3">
    <name type="scientific">Spirosoma flavum</name>
    <dbReference type="NCBI Taxonomy" id="2048557"/>
    <lineage>
        <taxon>Bacteria</taxon>
        <taxon>Pseudomonadati</taxon>
        <taxon>Bacteroidota</taxon>
        <taxon>Cytophagia</taxon>
        <taxon>Cytophagales</taxon>
        <taxon>Cytophagaceae</taxon>
        <taxon>Spirosoma</taxon>
    </lineage>
</organism>
<evidence type="ECO:0000313" key="3">
    <source>
        <dbReference type="Proteomes" id="UP001597512"/>
    </source>
</evidence>